<dbReference type="InterPro" id="IPR050320">
    <property type="entry name" value="N5-glutamine_MTase"/>
</dbReference>
<dbReference type="AlphaFoldDB" id="A0A109DAT8"/>
<dbReference type="GO" id="GO:0102559">
    <property type="term" value="F:peptide chain release factor N(5)-glutamine methyltransferase activity"/>
    <property type="evidence" value="ECO:0007669"/>
    <property type="project" value="UniProtKB-EC"/>
</dbReference>
<keyword evidence="2 5" id="KW-0808">Transferase</keyword>
<evidence type="ECO:0000256" key="5">
    <source>
        <dbReference type="HAMAP-Rule" id="MF_02126"/>
    </source>
</evidence>
<dbReference type="GO" id="GO:0032259">
    <property type="term" value="P:methylation"/>
    <property type="evidence" value="ECO:0007669"/>
    <property type="project" value="UniProtKB-KW"/>
</dbReference>
<dbReference type="GO" id="GO:0003676">
    <property type="term" value="F:nucleic acid binding"/>
    <property type="evidence" value="ECO:0007669"/>
    <property type="project" value="InterPro"/>
</dbReference>
<feature type="binding site" evidence="5">
    <location>
        <begin position="123"/>
        <end position="127"/>
    </location>
    <ligand>
        <name>S-adenosyl-L-methionine</name>
        <dbReference type="ChEBI" id="CHEBI:59789"/>
    </ligand>
</feature>
<dbReference type="Gene3D" id="1.10.8.10">
    <property type="entry name" value="DNA helicase RuvA subunit, C-terminal domain"/>
    <property type="match status" value="1"/>
</dbReference>
<organism evidence="8 9">
    <name type="scientific">Vibrio toranzoniae</name>
    <dbReference type="NCBI Taxonomy" id="1194427"/>
    <lineage>
        <taxon>Bacteria</taxon>
        <taxon>Pseudomonadati</taxon>
        <taxon>Pseudomonadota</taxon>
        <taxon>Gammaproteobacteria</taxon>
        <taxon>Vibrionales</taxon>
        <taxon>Vibrionaceae</taxon>
        <taxon>Vibrio</taxon>
    </lineage>
</organism>
<gene>
    <name evidence="5" type="primary">prmC</name>
    <name evidence="8" type="ORF">APQ14_02460</name>
</gene>
<proteinExistence type="inferred from homology"/>
<dbReference type="InterPro" id="IPR025714">
    <property type="entry name" value="Methyltranfer_dom"/>
</dbReference>
<evidence type="ECO:0000259" key="7">
    <source>
        <dbReference type="Pfam" id="PF17827"/>
    </source>
</evidence>
<dbReference type="InterPro" id="IPR002052">
    <property type="entry name" value="DNA_methylase_N6_adenine_CS"/>
</dbReference>
<keyword evidence="3 5" id="KW-0949">S-adenosyl-L-methionine</keyword>
<dbReference type="PROSITE" id="PS00092">
    <property type="entry name" value="N6_MTASE"/>
    <property type="match status" value="1"/>
</dbReference>
<feature type="binding site" evidence="5">
    <location>
        <position position="146"/>
    </location>
    <ligand>
        <name>S-adenosyl-L-methionine</name>
        <dbReference type="ChEBI" id="CHEBI:59789"/>
    </ligand>
</feature>
<comment type="function">
    <text evidence="5">Methylates the class 1 translation termination release factors RF1/PrfA and RF2/PrfB on the glutamine residue of the universally conserved GGQ motif.</text>
</comment>
<evidence type="ECO:0000256" key="4">
    <source>
        <dbReference type="ARBA" id="ARBA00048391"/>
    </source>
</evidence>
<dbReference type="InterPro" id="IPR019874">
    <property type="entry name" value="RF_methyltr_PrmC"/>
</dbReference>
<feature type="binding site" evidence="5">
    <location>
        <position position="196"/>
    </location>
    <ligand>
        <name>S-adenosyl-L-methionine</name>
        <dbReference type="ChEBI" id="CHEBI:59789"/>
    </ligand>
</feature>
<evidence type="ECO:0000313" key="8">
    <source>
        <dbReference type="EMBL" id="KWU02054.1"/>
    </source>
</evidence>
<comment type="similarity">
    <text evidence="5">Belongs to the protein N5-glutamine methyltransferase family. PrmC subfamily.</text>
</comment>
<feature type="binding site" evidence="5">
    <location>
        <begin position="196"/>
        <end position="199"/>
    </location>
    <ligand>
        <name>substrate</name>
    </ligand>
</feature>
<dbReference type="FunFam" id="1.10.8.10:FF:000032">
    <property type="entry name" value="Release factor glutamine methyltransferase"/>
    <property type="match status" value="1"/>
</dbReference>
<feature type="domain" description="Release factor glutamine methyltransferase N-terminal" evidence="7">
    <location>
        <begin position="10"/>
        <end position="79"/>
    </location>
</feature>
<dbReference type="HAMAP" id="MF_02126">
    <property type="entry name" value="RF_methyltr_PrmC"/>
    <property type="match status" value="1"/>
</dbReference>
<keyword evidence="1 5" id="KW-0489">Methyltransferase</keyword>
<keyword evidence="9" id="KW-1185">Reference proteome</keyword>
<dbReference type="RefSeq" id="WP_060467243.1">
    <property type="nucleotide sequence ID" value="NZ_AP025514.1"/>
</dbReference>
<dbReference type="GeneID" id="300179142"/>
<dbReference type="NCBIfam" id="TIGR00536">
    <property type="entry name" value="hemK_fam"/>
    <property type="match status" value="1"/>
</dbReference>
<dbReference type="Gene3D" id="3.40.50.150">
    <property type="entry name" value="Vaccinia Virus protein VP39"/>
    <property type="match status" value="1"/>
</dbReference>
<dbReference type="InterPro" id="IPR040758">
    <property type="entry name" value="PrmC_N"/>
</dbReference>
<protein>
    <recommendedName>
        <fullName evidence="5">Release factor glutamine methyltransferase</fullName>
        <shortName evidence="5">RF MTase</shortName>
        <ecNumber evidence="5">2.1.1.297</ecNumber>
    </recommendedName>
    <alternativeName>
        <fullName evidence="5">N5-glutamine methyltransferase PrmC</fullName>
    </alternativeName>
    <alternativeName>
        <fullName evidence="5">Protein-(glutamine-N5) MTase PrmC</fullName>
    </alternativeName>
    <alternativeName>
        <fullName evidence="5">Protein-glutamine N-methyltransferase PrmC</fullName>
    </alternativeName>
</protein>
<dbReference type="FunFam" id="3.40.50.150:FF:000053">
    <property type="entry name" value="Release factor glutamine methyltransferase"/>
    <property type="match status" value="1"/>
</dbReference>
<comment type="caution">
    <text evidence="8">The sequence shown here is derived from an EMBL/GenBank/DDBJ whole genome shotgun (WGS) entry which is preliminary data.</text>
</comment>
<dbReference type="Pfam" id="PF17827">
    <property type="entry name" value="PrmC_N"/>
    <property type="match status" value="1"/>
</dbReference>
<evidence type="ECO:0000259" key="6">
    <source>
        <dbReference type="Pfam" id="PF13847"/>
    </source>
</evidence>
<evidence type="ECO:0000256" key="1">
    <source>
        <dbReference type="ARBA" id="ARBA00022603"/>
    </source>
</evidence>
<evidence type="ECO:0000313" key="9">
    <source>
        <dbReference type="Proteomes" id="UP000057389"/>
    </source>
</evidence>
<dbReference type="SUPFAM" id="SSF53335">
    <property type="entry name" value="S-adenosyl-L-methionine-dependent methyltransferases"/>
    <property type="match status" value="1"/>
</dbReference>
<accession>A0A109DAT8</accession>
<dbReference type="InterPro" id="IPR029063">
    <property type="entry name" value="SAM-dependent_MTases_sf"/>
</dbReference>
<dbReference type="PANTHER" id="PTHR18895">
    <property type="entry name" value="HEMK METHYLTRANSFERASE"/>
    <property type="match status" value="1"/>
</dbReference>
<reference evidence="8 9" key="1">
    <citation type="submission" date="2015-11" db="EMBL/GenBank/DDBJ databases">
        <title>Draft WGS of Vibrio toranzoniae.</title>
        <authorList>
            <person name="Lasa A."/>
            <person name="Romalde J.L."/>
        </authorList>
    </citation>
    <scope>NUCLEOTIDE SEQUENCE [LARGE SCALE GENOMIC DNA]</scope>
    <source>
        <strain evidence="8 9">Vb 10.8</strain>
    </source>
</reference>
<evidence type="ECO:0000256" key="2">
    <source>
        <dbReference type="ARBA" id="ARBA00022679"/>
    </source>
</evidence>
<evidence type="ECO:0000256" key="3">
    <source>
        <dbReference type="ARBA" id="ARBA00022691"/>
    </source>
</evidence>
<dbReference type="InterPro" id="IPR004556">
    <property type="entry name" value="HemK-like"/>
</dbReference>
<dbReference type="NCBIfam" id="TIGR03534">
    <property type="entry name" value="RF_mod_PrmC"/>
    <property type="match status" value="1"/>
</dbReference>
<dbReference type="OrthoDB" id="9800643at2"/>
<dbReference type="CDD" id="cd02440">
    <property type="entry name" value="AdoMet_MTases"/>
    <property type="match status" value="1"/>
</dbReference>
<feature type="binding site" evidence="5">
    <location>
        <position position="174"/>
    </location>
    <ligand>
        <name>S-adenosyl-L-methionine</name>
        <dbReference type="ChEBI" id="CHEBI:59789"/>
    </ligand>
</feature>
<comment type="catalytic activity">
    <reaction evidence="4 5">
        <text>L-glutaminyl-[peptide chain release factor] + S-adenosyl-L-methionine = N(5)-methyl-L-glutaminyl-[peptide chain release factor] + S-adenosyl-L-homocysteine + H(+)</text>
        <dbReference type="Rhea" id="RHEA:42896"/>
        <dbReference type="Rhea" id="RHEA-COMP:10271"/>
        <dbReference type="Rhea" id="RHEA-COMP:10272"/>
        <dbReference type="ChEBI" id="CHEBI:15378"/>
        <dbReference type="ChEBI" id="CHEBI:30011"/>
        <dbReference type="ChEBI" id="CHEBI:57856"/>
        <dbReference type="ChEBI" id="CHEBI:59789"/>
        <dbReference type="ChEBI" id="CHEBI:61891"/>
        <dbReference type="EC" id="2.1.1.297"/>
    </reaction>
</comment>
<dbReference type="EMBL" id="LMXU01000005">
    <property type="protein sequence ID" value="KWU02054.1"/>
    <property type="molecule type" value="Genomic_DNA"/>
</dbReference>
<name>A0A109DAT8_9VIBR</name>
<dbReference type="Proteomes" id="UP000057389">
    <property type="component" value="Unassembled WGS sequence"/>
</dbReference>
<dbReference type="PANTHER" id="PTHR18895:SF74">
    <property type="entry name" value="MTRF1L RELEASE FACTOR GLUTAMINE METHYLTRANSFERASE"/>
    <property type="match status" value="1"/>
</dbReference>
<feature type="domain" description="Methyltransferase" evidence="6">
    <location>
        <begin position="116"/>
        <end position="196"/>
    </location>
</feature>
<dbReference type="EC" id="2.1.1.297" evidence="5"/>
<dbReference type="Pfam" id="PF13847">
    <property type="entry name" value="Methyltransf_31"/>
    <property type="match status" value="1"/>
</dbReference>
<sequence>MQSAYTVESALKSAIVQLQKGDNTSPSIDAAVLLCHVLDKPRSYLLTWPEKLLTSEQESEFNALLRRRLTGEPVAYIIGEREFWSLPLKVSPSTLIPRPDTERLVEVALDKTYGKQGAILDLGTGTGAIALALASEMPNRPVTGIDLRPEAQELATENAKRLNITNATFLHGSWFEPLSELASDGNDTKFSLIVSNPPYIEKDDPHLSQGDVRFEPMTALVAEEKGLADIRYISEKARGFLENEGWLAFEHGYDQGLAVREIMQALGYLEVVTEKDYGGNDRVTLGRYCSSVVTVYR</sequence>